<keyword evidence="1" id="KW-1133">Transmembrane helix</keyword>
<dbReference type="STRING" id="1121003.SAMN03080618_03290"/>
<gene>
    <name evidence="2" type="ORF">SAMN03080618_03290</name>
</gene>
<name>A0A1I3SC58_9HYPH</name>
<evidence type="ECO:0000313" key="3">
    <source>
        <dbReference type="Proteomes" id="UP000242763"/>
    </source>
</evidence>
<proteinExistence type="predicted"/>
<evidence type="ECO:0000256" key="1">
    <source>
        <dbReference type="SAM" id="Phobius"/>
    </source>
</evidence>
<accession>A0A1I3SC58</accession>
<dbReference type="Proteomes" id="UP000242763">
    <property type="component" value="Unassembled WGS sequence"/>
</dbReference>
<feature type="transmembrane region" description="Helical" evidence="1">
    <location>
        <begin position="12"/>
        <end position="40"/>
    </location>
</feature>
<protein>
    <submittedName>
        <fullName evidence="2">Uncharacterized protein</fullName>
    </submittedName>
</protein>
<dbReference type="EMBL" id="FORF01000028">
    <property type="protein sequence ID" value="SFJ55117.1"/>
    <property type="molecule type" value="Genomic_DNA"/>
</dbReference>
<sequence length="46" mass="4678">MKISSDRPYDWIAALALASGAAVIIPSVVAVAAAVLFIAMRVFSGG</sequence>
<organism evidence="2 3">
    <name type="scientific">Aquamicrobium aerolatum DSM 21857</name>
    <dbReference type="NCBI Taxonomy" id="1121003"/>
    <lineage>
        <taxon>Bacteria</taxon>
        <taxon>Pseudomonadati</taxon>
        <taxon>Pseudomonadota</taxon>
        <taxon>Alphaproteobacteria</taxon>
        <taxon>Hyphomicrobiales</taxon>
        <taxon>Phyllobacteriaceae</taxon>
        <taxon>Aerobium</taxon>
    </lineage>
</organism>
<reference evidence="3" key="1">
    <citation type="submission" date="2016-10" db="EMBL/GenBank/DDBJ databases">
        <authorList>
            <person name="Varghese N."/>
            <person name="Submissions S."/>
        </authorList>
    </citation>
    <scope>NUCLEOTIDE SEQUENCE [LARGE SCALE GENOMIC DNA]</scope>
    <source>
        <strain evidence="3">DSM 21857</strain>
    </source>
</reference>
<keyword evidence="1" id="KW-0812">Transmembrane</keyword>
<dbReference type="AlphaFoldDB" id="A0A1I3SC58"/>
<keyword evidence="1" id="KW-0472">Membrane</keyword>
<evidence type="ECO:0000313" key="2">
    <source>
        <dbReference type="EMBL" id="SFJ55117.1"/>
    </source>
</evidence>
<keyword evidence="3" id="KW-1185">Reference proteome</keyword>